<dbReference type="Pfam" id="PF00069">
    <property type="entry name" value="Pkinase"/>
    <property type="match status" value="1"/>
</dbReference>
<keyword evidence="4" id="KW-0418">Kinase</keyword>
<keyword evidence="5" id="KW-1185">Reference proteome</keyword>
<accession>A0A0D2UQ14</accession>
<reference evidence="5" key="1">
    <citation type="submission" date="2011-02" db="EMBL/GenBank/DDBJ databases">
        <title>The Genome Sequence of Capsaspora owczarzaki ATCC 30864.</title>
        <authorList>
            <person name="Russ C."/>
            <person name="Cuomo C."/>
            <person name="Burger G."/>
            <person name="Gray M.W."/>
            <person name="Holland P.W.H."/>
            <person name="King N."/>
            <person name="Lang F.B.F."/>
            <person name="Roger A.J."/>
            <person name="Ruiz-Trillo I."/>
            <person name="Young S.K."/>
            <person name="Zeng Q."/>
            <person name="Gargeya S."/>
            <person name="Alvarado L."/>
            <person name="Berlin A."/>
            <person name="Chapman S.B."/>
            <person name="Chen Z."/>
            <person name="Freedman E."/>
            <person name="Gellesch M."/>
            <person name="Goldberg J."/>
            <person name="Griggs A."/>
            <person name="Gujja S."/>
            <person name="Heilman E."/>
            <person name="Heiman D."/>
            <person name="Howarth C."/>
            <person name="Mehta T."/>
            <person name="Neiman D."/>
            <person name="Pearson M."/>
            <person name="Roberts A."/>
            <person name="Saif S."/>
            <person name="Shea T."/>
            <person name="Shenoy N."/>
            <person name="Sisk P."/>
            <person name="Stolte C."/>
            <person name="Sykes S."/>
            <person name="White J."/>
            <person name="Yandava C."/>
            <person name="Haas B."/>
            <person name="Nusbaum C."/>
            <person name="Birren B."/>
        </authorList>
    </citation>
    <scope>NUCLEOTIDE SEQUENCE</scope>
    <source>
        <strain evidence="5">ATCC 30864</strain>
    </source>
</reference>
<dbReference type="GO" id="GO:0005524">
    <property type="term" value="F:ATP binding"/>
    <property type="evidence" value="ECO:0007669"/>
    <property type="project" value="UniProtKB-UniRule"/>
</dbReference>
<dbReference type="PROSITE" id="PS00107">
    <property type="entry name" value="PROTEIN_KINASE_ATP"/>
    <property type="match status" value="1"/>
</dbReference>
<evidence type="ECO:0000259" key="3">
    <source>
        <dbReference type="PROSITE" id="PS50011"/>
    </source>
</evidence>
<feature type="compositionally biased region" description="Acidic residues" evidence="2">
    <location>
        <begin position="47"/>
        <end position="57"/>
    </location>
</feature>
<dbReference type="Gene3D" id="1.10.510.10">
    <property type="entry name" value="Transferase(Phosphotransferase) domain 1"/>
    <property type="match status" value="1"/>
</dbReference>
<feature type="compositionally biased region" description="Low complexity" evidence="2">
    <location>
        <begin position="135"/>
        <end position="171"/>
    </location>
</feature>
<organism evidence="4 5">
    <name type="scientific">Capsaspora owczarzaki (strain ATCC 30864)</name>
    <dbReference type="NCBI Taxonomy" id="595528"/>
    <lineage>
        <taxon>Eukaryota</taxon>
        <taxon>Filasterea</taxon>
        <taxon>Capsaspora</taxon>
    </lineage>
</organism>
<dbReference type="STRING" id="595528.A0A0D2UQ14"/>
<feature type="compositionally biased region" description="Acidic residues" evidence="2">
    <location>
        <begin position="241"/>
        <end position="258"/>
    </location>
</feature>
<dbReference type="SMART" id="SM00220">
    <property type="entry name" value="S_TKc"/>
    <property type="match status" value="1"/>
</dbReference>
<protein>
    <submittedName>
        <fullName evidence="4">CK1 protein kinase</fullName>
    </submittedName>
</protein>
<keyword evidence="1" id="KW-0067">ATP-binding</keyword>
<dbReference type="Proteomes" id="UP000008743">
    <property type="component" value="Unassembled WGS sequence"/>
</dbReference>
<dbReference type="InterPro" id="IPR017441">
    <property type="entry name" value="Protein_kinase_ATP_BS"/>
</dbReference>
<evidence type="ECO:0000313" key="5">
    <source>
        <dbReference type="Proteomes" id="UP000008743"/>
    </source>
</evidence>
<dbReference type="InParanoid" id="A0A0D2UQ14"/>
<gene>
    <name evidence="4" type="ORF">CAOG_007552</name>
</gene>
<dbReference type="eggNOG" id="KOG1164">
    <property type="taxonomic scope" value="Eukaryota"/>
</dbReference>
<dbReference type="OrthoDB" id="2687620at2759"/>
<dbReference type="PANTHER" id="PTHR11909">
    <property type="entry name" value="CASEIN KINASE-RELATED"/>
    <property type="match status" value="1"/>
</dbReference>
<feature type="region of interest" description="Disordered" evidence="2">
    <location>
        <begin position="47"/>
        <end position="268"/>
    </location>
</feature>
<feature type="compositionally biased region" description="Acidic residues" evidence="2">
    <location>
        <begin position="178"/>
        <end position="192"/>
    </location>
</feature>
<sequence>MDYLGSRFKIVKSRLMWGQSEPTPVTLSPVSAPASSFYARRAVAVEADDDEDADEDLMASPPARARVTTKRRAARDSDHDDDDNDGDDDDHYRNGEEEDGGDRSEDDDDDNNGSRLKRRAANLKSARQNRTAVRGSAATKSGSATSVATGRKGARAAAAKTPRTTSRAKAAVVAANSDQDDQDDEHDDDEDQEQVRQAKTKTAQARSTVAAAARRRAPATAARAARVGRAADRGRGAFAMDQDDDDDDEDEDEDEEDQALPARKPAARITASAKATAAKTAAKAPAKALAASSPRAGKAKAKATTGTPYEIACTANQAPVVPPSSTAMLVTVGTVLTDFAKKEYQLTRLLGVGGHGAVYEAKPKDGTGSVAIKIEPIHTKKANPLDSESKIYQTLGKQDNIDKFVKSQRGVSSVGMPLYHSYGKFTTSKGQPSQFIVVALMGPSIQQLFELTGAFTRPTLDYIANAVILALQYVHSFGFVFADIKASNLMLGAPGSSNAQDVYLVDFGIAERYMFGGKHVVYDNKKKAAFDGTLEYASTDVHEGYICSRRSDLQSLGFLLVKLELGALPWAKQTQKNAVLAAKQALLADPRSFKCSAALTRFFALVEKIKYTEEPNYKELRDLFPVDKKAVLDWQ</sequence>
<feature type="compositionally biased region" description="Low complexity" evidence="2">
    <location>
        <begin position="202"/>
        <end position="228"/>
    </location>
</feature>
<dbReference type="InterPro" id="IPR011009">
    <property type="entry name" value="Kinase-like_dom_sf"/>
</dbReference>
<dbReference type="EMBL" id="KE346373">
    <property type="protein sequence ID" value="KJE97081.1"/>
    <property type="molecule type" value="Genomic_DNA"/>
</dbReference>
<feature type="compositionally biased region" description="Acidic residues" evidence="2">
    <location>
        <begin position="96"/>
        <end position="111"/>
    </location>
</feature>
<evidence type="ECO:0000256" key="1">
    <source>
        <dbReference type="PROSITE-ProRule" id="PRU10141"/>
    </source>
</evidence>
<dbReference type="SUPFAM" id="SSF56112">
    <property type="entry name" value="Protein kinase-like (PK-like)"/>
    <property type="match status" value="1"/>
</dbReference>
<dbReference type="GO" id="GO:0004672">
    <property type="term" value="F:protein kinase activity"/>
    <property type="evidence" value="ECO:0007669"/>
    <property type="project" value="InterPro"/>
</dbReference>
<feature type="domain" description="Protein kinase" evidence="3">
    <location>
        <begin position="344"/>
        <end position="624"/>
    </location>
</feature>
<feature type="compositionally biased region" description="Acidic residues" evidence="2">
    <location>
        <begin position="79"/>
        <end position="89"/>
    </location>
</feature>
<keyword evidence="1" id="KW-0547">Nucleotide-binding</keyword>
<dbReference type="PROSITE" id="PS50011">
    <property type="entry name" value="PROTEIN_KINASE_DOM"/>
    <property type="match status" value="1"/>
</dbReference>
<evidence type="ECO:0000256" key="2">
    <source>
        <dbReference type="SAM" id="MobiDB-lite"/>
    </source>
</evidence>
<dbReference type="PhylomeDB" id="A0A0D2UQ14"/>
<dbReference type="InterPro" id="IPR050235">
    <property type="entry name" value="CK1_Ser-Thr_kinase"/>
</dbReference>
<proteinExistence type="predicted"/>
<keyword evidence="4" id="KW-0808">Transferase</keyword>
<dbReference type="AlphaFoldDB" id="A0A0D2UQ14"/>
<dbReference type="InterPro" id="IPR000719">
    <property type="entry name" value="Prot_kinase_dom"/>
</dbReference>
<evidence type="ECO:0000313" key="4">
    <source>
        <dbReference type="EMBL" id="KJE97081.1"/>
    </source>
</evidence>
<feature type="binding site" evidence="1">
    <location>
        <position position="373"/>
    </location>
    <ligand>
        <name>ATP</name>
        <dbReference type="ChEBI" id="CHEBI:30616"/>
    </ligand>
</feature>
<name>A0A0D2UQ14_CAPO3</name>